<evidence type="ECO:0000313" key="2">
    <source>
        <dbReference type="Proteomes" id="UP001162164"/>
    </source>
</evidence>
<dbReference type="Proteomes" id="UP001162164">
    <property type="component" value="Unassembled WGS sequence"/>
</dbReference>
<gene>
    <name evidence="1" type="ORF">NQ317_014070</name>
</gene>
<accession>A0ABQ9JH31</accession>
<organism evidence="1 2">
    <name type="scientific">Molorchus minor</name>
    <dbReference type="NCBI Taxonomy" id="1323400"/>
    <lineage>
        <taxon>Eukaryota</taxon>
        <taxon>Metazoa</taxon>
        <taxon>Ecdysozoa</taxon>
        <taxon>Arthropoda</taxon>
        <taxon>Hexapoda</taxon>
        <taxon>Insecta</taxon>
        <taxon>Pterygota</taxon>
        <taxon>Neoptera</taxon>
        <taxon>Endopterygota</taxon>
        <taxon>Coleoptera</taxon>
        <taxon>Polyphaga</taxon>
        <taxon>Cucujiformia</taxon>
        <taxon>Chrysomeloidea</taxon>
        <taxon>Cerambycidae</taxon>
        <taxon>Lamiinae</taxon>
        <taxon>Monochamini</taxon>
        <taxon>Molorchus</taxon>
    </lineage>
</organism>
<evidence type="ECO:0000313" key="1">
    <source>
        <dbReference type="EMBL" id="KAJ8976899.1"/>
    </source>
</evidence>
<protein>
    <submittedName>
        <fullName evidence="1">Uncharacterized protein</fullName>
    </submittedName>
</protein>
<comment type="caution">
    <text evidence="1">The sequence shown here is derived from an EMBL/GenBank/DDBJ whole genome shotgun (WGS) entry which is preliminary data.</text>
</comment>
<proteinExistence type="predicted"/>
<name>A0ABQ9JH31_9CUCU</name>
<keyword evidence="2" id="KW-1185">Reference proteome</keyword>
<dbReference type="EMBL" id="JAPWTJ010000612">
    <property type="protein sequence ID" value="KAJ8976899.1"/>
    <property type="molecule type" value="Genomic_DNA"/>
</dbReference>
<sequence>MMKNPSFEIIAGTYEEFLLGYKFSKKHSELVQSFATHNHSASIRSLAVSGTMQPVELQTTE</sequence>
<reference evidence="1" key="1">
    <citation type="journal article" date="2023" name="Insect Mol. Biol.">
        <title>Genome sequencing provides insights into the evolution of gene families encoding plant cell wall-degrading enzymes in longhorned beetles.</title>
        <authorList>
            <person name="Shin N.R."/>
            <person name="Okamura Y."/>
            <person name="Kirsch R."/>
            <person name="Pauchet Y."/>
        </authorList>
    </citation>
    <scope>NUCLEOTIDE SEQUENCE</scope>
    <source>
        <strain evidence="1">MMC_N1</strain>
    </source>
</reference>